<gene>
    <name evidence="2" type="ORF">ACFP3T_00350</name>
</gene>
<comment type="caution">
    <text evidence="2">The sequence shown here is derived from an EMBL/GenBank/DDBJ whole genome shotgun (WGS) entry which is preliminary data.</text>
</comment>
<dbReference type="RefSeq" id="WP_137640289.1">
    <property type="nucleotide sequence ID" value="NZ_BJDK01000017.1"/>
</dbReference>
<name>A0ABW1QZZ3_9LACO</name>
<evidence type="ECO:0000313" key="2">
    <source>
        <dbReference type="EMBL" id="MFC6163139.1"/>
    </source>
</evidence>
<feature type="chain" id="PRO_5047382737" description="Surface layer protein A domain-containing protein" evidence="1">
    <location>
        <begin position="26"/>
        <end position="283"/>
    </location>
</feature>
<keyword evidence="1" id="KW-0732">Signal</keyword>
<evidence type="ECO:0008006" key="4">
    <source>
        <dbReference type="Google" id="ProtNLM"/>
    </source>
</evidence>
<proteinExistence type="predicted"/>
<dbReference type="Proteomes" id="UP001596253">
    <property type="component" value="Unassembled WGS sequence"/>
</dbReference>
<keyword evidence="3" id="KW-1185">Reference proteome</keyword>
<evidence type="ECO:0000256" key="1">
    <source>
        <dbReference type="SAM" id="SignalP"/>
    </source>
</evidence>
<organism evidence="2 3">
    <name type="scientific">Lactiplantibacillus dongliensis</name>
    <dbReference type="NCBI Taxonomy" id="2559919"/>
    <lineage>
        <taxon>Bacteria</taxon>
        <taxon>Bacillati</taxon>
        <taxon>Bacillota</taxon>
        <taxon>Bacilli</taxon>
        <taxon>Lactobacillales</taxon>
        <taxon>Lactobacillaceae</taxon>
        <taxon>Lactiplantibacillus</taxon>
    </lineage>
</organism>
<dbReference type="EMBL" id="JBHSSD010000002">
    <property type="protein sequence ID" value="MFC6163139.1"/>
    <property type="molecule type" value="Genomic_DNA"/>
</dbReference>
<evidence type="ECO:0000313" key="3">
    <source>
        <dbReference type="Proteomes" id="UP001596253"/>
    </source>
</evidence>
<accession>A0ABW1QZZ3</accession>
<feature type="signal peptide" evidence="1">
    <location>
        <begin position="1"/>
        <end position="25"/>
    </location>
</feature>
<sequence length="283" mass="31778">MILKQGLLGLSIILGIGLSATTVEAATKYVKVGNTEHNYLKTKQTIKTTGPTKETQVTIPKGTIVEVKDNSHAADQKHGRVYVKLEMGRLSYHLRGDQPQYLSRRLAATTARFQKVRVPQYVQYYSTQKTYPAGARRYRVADGNLYAGIKVPANLYMTKNLTAPRLYVTADGYLEYYKAAPMMDLNVAQTPTVSAKITKVKVVRSSGLRMLYTKTAIPAAISDRVSQTGDQQYLTTIKRRYRYSATVCYQRDRPTSVSNIQVAAQYLVKGHDFFMHTDDVMPD</sequence>
<protein>
    <recommendedName>
        <fullName evidence="4">Surface layer protein A domain-containing protein</fullName>
    </recommendedName>
</protein>
<reference evidence="3" key="1">
    <citation type="journal article" date="2019" name="Int. J. Syst. Evol. Microbiol.">
        <title>The Global Catalogue of Microorganisms (GCM) 10K type strain sequencing project: providing services to taxonomists for standard genome sequencing and annotation.</title>
        <authorList>
            <consortium name="The Broad Institute Genomics Platform"/>
            <consortium name="The Broad Institute Genome Sequencing Center for Infectious Disease"/>
            <person name="Wu L."/>
            <person name="Ma J."/>
        </authorList>
    </citation>
    <scope>NUCLEOTIDE SEQUENCE [LARGE SCALE GENOMIC DNA]</scope>
    <source>
        <strain evidence="3">CCM 8932</strain>
    </source>
</reference>